<feature type="region of interest" description="Disordered" evidence="1">
    <location>
        <begin position="130"/>
        <end position="153"/>
    </location>
</feature>
<accession>M2UUQ8</accession>
<dbReference type="SUPFAM" id="SSF52113">
    <property type="entry name" value="BRCT domain"/>
    <property type="match status" value="1"/>
</dbReference>
<sequence>MTVDDPSNTPAPLSYDASDAGSRSRLAVPPGQGAYASQPSAPARRAFFDPWNSSSTGHQRAENRLSGSTSWRASRNLKLGEQFKGGRYGGKRITDTVGAGSDDSANVGLHSLRTGGQKSLAEVWTAGKSCTQPSKYKEPKTDSELEPDTYSESNICEDSSVPPDKQLFAGLCFYLNGSTAPLVSDHKLKQILATYGATHSITLSRRTVTHVILGTVNARGGAGGGLAATKLQKEIVKTGGETVKFINTDWVLDSIKANRRLPESRYSPLKFAPKSQGTILSTMRARTPPKSK</sequence>
<dbReference type="AlphaFoldDB" id="M2UUQ8"/>
<keyword evidence="4" id="KW-1185">Reference proteome</keyword>
<dbReference type="OrthoDB" id="427711at2759"/>
<feature type="domain" description="BRCT" evidence="2">
    <location>
        <begin position="163"/>
        <end position="268"/>
    </location>
</feature>
<dbReference type="EMBL" id="KB445569">
    <property type="protein sequence ID" value="EMD97291.1"/>
    <property type="molecule type" value="Genomic_DNA"/>
</dbReference>
<dbReference type="Gene3D" id="3.40.50.10190">
    <property type="entry name" value="BRCT domain"/>
    <property type="match status" value="1"/>
</dbReference>
<proteinExistence type="predicted"/>
<reference evidence="4" key="2">
    <citation type="journal article" date="2013" name="PLoS Genet.">
        <title>Comparative genome structure, secondary metabolite, and effector coding capacity across Cochliobolus pathogens.</title>
        <authorList>
            <person name="Condon B.J."/>
            <person name="Leng Y."/>
            <person name="Wu D."/>
            <person name="Bushley K.E."/>
            <person name="Ohm R.A."/>
            <person name="Otillar R."/>
            <person name="Martin J."/>
            <person name="Schackwitz W."/>
            <person name="Grimwood J."/>
            <person name="MohdZainudin N."/>
            <person name="Xue C."/>
            <person name="Wang R."/>
            <person name="Manning V.A."/>
            <person name="Dhillon B."/>
            <person name="Tu Z.J."/>
            <person name="Steffenson B.J."/>
            <person name="Salamov A."/>
            <person name="Sun H."/>
            <person name="Lowry S."/>
            <person name="LaButti K."/>
            <person name="Han J."/>
            <person name="Copeland A."/>
            <person name="Lindquist E."/>
            <person name="Barry K."/>
            <person name="Schmutz J."/>
            <person name="Baker S.E."/>
            <person name="Ciuffetti L.M."/>
            <person name="Grigoriev I.V."/>
            <person name="Zhong S."/>
            <person name="Turgeon B.G."/>
        </authorList>
    </citation>
    <scope>NUCLEOTIDE SEQUENCE [LARGE SCALE GENOMIC DNA]</scope>
    <source>
        <strain evidence="4">C5 / ATCC 48332 / race O</strain>
    </source>
</reference>
<dbReference type="HOGENOM" id="CLU_054245_0_0_1"/>
<evidence type="ECO:0000313" key="3">
    <source>
        <dbReference type="EMBL" id="EMD97291.1"/>
    </source>
</evidence>
<evidence type="ECO:0000259" key="2">
    <source>
        <dbReference type="PROSITE" id="PS50172"/>
    </source>
</evidence>
<gene>
    <name evidence="3" type="ORF">COCHEDRAFT_1018848</name>
</gene>
<organism evidence="3 4">
    <name type="scientific">Cochliobolus heterostrophus (strain C5 / ATCC 48332 / race O)</name>
    <name type="common">Southern corn leaf blight fungus</name>
    <name type="synonym">Bipolaris maydis</name>
    <dbReference type="NCBI Taxonomy" id="701091"/>
    <lineage>
        <taxon>Eukaryota</taxon>
        <taxon>Fungi</taxon>
        <taxon>Dikarya</taxon>
        <taxon>Ascomycota</taxon>
        <taxon>Pezizomycotina</taxon>
        <taxon>Dothideomycetes</taxon>
        <taxon>Pleosporomycetidae</taxon>
        <taxon>Pleosporales</taxon>
        <taxon>Pleosporineae</taxon>
        <taxon>Pleosporaceae</taxon>
        <taxon>Bipolaris</taxon>
    </lineage>
</organism>
<dbReference type="eggNOG" id="ENOG502SKU0">
    <property type="taxonomic scope" value="Eukaryota"/>
</dbReference>
<evidence type="ECO:0000256" key="1">
    <source>
        <dbReference type="SAM" id="MobiDB-lite"/>
    </source>
</evidence>
<dbReference type="InterPro" id="IPR036420">
    <property type="entry name" value="BRCT_dom_sf"/>
</dbReference>
<protein>
    <recommendedName>
        <fullName evidence="2">BRCT domain-containing protein</fullName>
    </recommendedName>
</protein>
<feature type="compositionally biased region" description="Polar residues" evidence="1">
    <location>
        <begin position="1"/>
        <end position="11"/>
    </location>
</feature>
<reference evidence="3 4" key="1">
    <citation type="journal article" date="2012" name="PLoS Pathog.">
        <title>Diverse lifestyles and strategies of plant pathogenesis encoded in the genomes of eighteen Dothideomycetes fungi.</title>
        <authorList>
            <person name="Ohm R.A."/>
            <person name="Feau N."/>
            <person name="Henrissat B."/>
            <person name="Schoch C.L."/>
            <person name="Horwitz B.A."/>
            <person name="Barry K.W."/>
            <person name="Condon B.J."/>
            <person name="Copeland A.C."/>
            <person name="Dhillon B."/>
            <person name="Glaser F."/>
            <person name="Hesse C.N."/>
            <person name="Kosti I."/>
            <person name="LaButti K."/>
            <person name="Lindquist E.A."/>
            <person name="Lucas S."/>
            <person name="Salamov A.A."/>
            <person name="Bradshaw R.E."/>
            <person name="Ciuffetti L."/>
            <person name="Hamelin R.C."/>
            <person name="Kema G.H.J."/>
            <person name="Lawrence C."/>
            <person name="Scott J.A."/>
            <person name="Spatafora J.W."/>
            <person name="Turgeon B.G."/>
            <person name="de Wit P.J.G.M."/>
            <person name="Zhong S."/>
            <person name="Goodwin S.B."/>
            <person name="Grigoriev I.V."/>
        </authorList>
    </citation>
    <scope>NUCLEOTIDE SEQUENCE [LARGE SCALE GENOMIC DNA]</scope>
    <source>
        <strain evidence="4">C5 / ATCC 48332 / race O</strain>
    </source>
</reference>
<dbReference type="InterPro" id="IPR001357">
    <property type="entry name" value="BRCT_dom"/>
</dbReference>
<dbReference type="OMA" id="VSDHRLK"/>
<name>M2UUQ8_COCH5</name>
<evidence type="ECO:0000313" key="4">
    <source>
        <dbReference type="Proteomes" id="UP000016936"/>
    </source>
</evidence>
<dbReference type="PROSITE" id="PS50172">
    <property type="entry name" value="BRCT"/>
    <property type="match status" value="1"/>
</dbReference>
<feature type="region of interest" description="Disordered" evidence="1">
    <location>
        <begin position="1"/>
        <end position="70"/>
    </location>
</feature>
<dbReference type="Proteomes" id="UP000016936">
    <property type="component" value="Unassembled WGS sequence"/>
</dbReference>
<dbReference type="Pfam" id="PF16589">
    <property type="entry name" value="BRCT_2"/>
    <property type="match status" value="1"/>
</dbReference>